<organism evidence="5 6">
    <name type="scientific">Reticulomyxa filosa</name>
    <dbReference type="NCBI Taxonomy" id="46433"/>
    <lineage>
        <taxon>Eukaryota</taxon>
        <taxon>Sar</taxon>
        <taxon>Rhizaria</taxon>
        <taxon>Retaria</taxon>
        <taxon>Foraminifera</taxon>
        <taxon>Monothalamids</taxon>
        <taxon>Reticulomyxidae</taxon>
        <taxon>Reticulomyxa</taxon>
    </lineage>
</organism>
<feature type="compositionally biased region" description="Basic and acidic residues" evidence="3">
    <location>
        <begin position="17"/>
        <end position="58"/>
    </location>
</feature>
<dbReference type="PANTHER" id="PTHR45911:SF4">
    <property type="entry name" value="MULTIPLE C2 AND TRANSMEMBRANE DOMAIN-CONTAINING PROTEIN"/>
    <property type="match status" value="1"/>
</dbReference>
<keyword evidence="1" id="KW-0479">Metal-binding</keyword>
<dbReference type="SUPFAM" id="SSF49562">
    <property type="entry name" value="C2 domain (Calcium/lipid-binding domain, CaLB)"/>
    <property type="match status" value="1"/>
</dbReference>
<dbReference type="PANTHER" id="PTHR45911">
    <property type="entry name" value="C2 DOMAIN-CONTAINING PROTEIN"/>
    <property type="match status" value="1"/>
</dbReference>
<feature type="region of interest" description="Disordered" evidence="3">
    <location>
        <begin position="1"/>
        <end position="58"/>
    </location>
</feature>
<dbReference type="PROSITE" id="PS50004">
    <property type="entry name" value="C2"/>
    <property type="match status" value="1"/>
</dbReference>
<feature type="domain" description="C2" evidence="4">
    <location>
        <begin position="42"/>
        <end position="157"/>
    </location>
</feature>
<name>X6NM73_RETFI</name>
<comment type="caution">
    <text evidence="5">The sequence shown here is derived from an EMBL/GenBank/DDBJ whole genome shotgun (WGS) entry which is preliminary data.</text>
</comment>
<dbReference type="CDD" id="cd00030">
    <property type="entry name" value="C2"/>
    <property type="match status" value="1"/>
</dbReference>
<keyword evidence="6" id="KW-1185">Reference proteome</keyword>
<evidence type="ECO:0000313" key="5">
    <source>
        <dbReference type="EMBL" id="ETO27111.1"/>
    </source>
</evidence>
<evidence type="ECO:0000259" key="4">
    <source>
        <dbReference type="PROSITE" id="PS50004"/>
    </source>
</evidence>
<proteinExistence type="predicted"/>
<evidence type="ECO:0000256" key="2">
    <source>
        <dbReference type="ARBA" id="ARBA00022837"/>
    </source>
</evidence>
<sequence>MGCCVSTAPEPKIVSTEQEKVEEKKTEEQKPEEQKPKEQKTEEEKKSDGKTRNIDQLDNRITVNIIQGRNLPAADAIGSSDPYVKVTFVSKSNPDKPLEESRTRIISNRSNPVWNDTIVCEGVGIISDCKAIIFDVWDYDTATADDFLGTASITNFT</sequence>
<protein>
    <recommendedName>
        <fullName evidence="4">C2 domain-containing protein</fullName>
    </recommendedName>
</protein>
<dbReference type="SMART" id="SM00239">
    <property type="entry name" value="C2"/>
    <property type="match status" value="1"/>
</dbReference>
<dbReference type="Proteomes" id="UP000023152">
    <property type="component" value="Unassembled WGS sequence"/>
</dbReference>
<feature type="non-terminal residue" evidence="5">
    <location>
        <position position="157"/>
    </location>
</feature>
<gene>
    <name evidence="5" type="ORF">RFI_10022</name>
</gene>
<reference evidence="5 6" key="1">
    <citation type="journal article" date="2013" name="Curr. Biol.">
        <title>The Genome of the Foraminiferan Reticulomyxa filosa.</title>
        <authorList>
            <person name="Glockner G."/>
            <person name="Hulsmann N."/>
            <person name="Schleicher M."/>
            <person name="Noegel A.A."/>
            <person name="Eichinger L."/>
            <person name="Gallinger C."/>
            <person name="Pawlowski J."/>
            <person name="Sierra R."/>
            <person name="Euteneuer U."/>
            <person name="Pillet L."/>
            <person name="Moustafa A."/>
            <person name="Platzer M."/>
            <person name="Groth M."/>
            <person name="Szafranski K."/>
            <person name="Schliwa M."/>
        </authorList>
    </citation>
    <scope>NUCLEOTIDE SEQUENCE [LARGE SCALE GENOMIC DNA]</scope>
</reference>
<evidence type="ECO:0000256" key="1">
    <source>
        <dbReference type="ARBA" id="ARBA00022723"/>
    </source>
</evidence>
<evidence type="ECO:0000313" key="6">
    <source>
        <dbReference type="Proteomes" id="UP000023152"/>
    </source>
</evidence>
<dbReference type="GO" id="GO:0005509">
    <property type="term" value="F:calcium ion binding"/>
    <property type="evidence" value="ECO:0007669"/>
    <property type="project" value="TreeGrafter"/>
</dbReference>
<dbReference type="GO" id="GO:0016020">
    <property type="term" value="C:membrane"/>
    <property type="evidence" value="ECO:0007669"/>
    <property type="project" value="TreeGrafter"/>
</dbReference>
<dbReference type="OrthoDB" id="67700at2759"/>
<keyword evidence="2" id="KW-0106">Calcium</keyword>
<dbReference type="PRINTS" id="PR00360">
    <property type="entry name" value="C2DOMAIN"/>
</dbReference>
<dbReference type="InterPro" id="IPR000008">
    <property type="entry name" value="C2_dom"/>
</dbReference>
<dbReference type="EMBL" id="ASPP01007455">
    <property type="protein sequence ID" value="ETO27111.1"/>
    <property type="molecule type" value="Genomic_DNA"/>
</dbReference>
<dbReference type="AlphaFoldDB" id="X6NM73"/>
<evidence type="ECO:0000256" key="3">
    <source>
        <dbReference type="SAM" id="MobiDB-lite"/>
    </source>
</evidence>
<dbReference type="Pfam" id="PF00168">
    <property type="entry name" value="C2"/>
    <property type="match status" value="1"/>
</dbReference>
<dbReference type="Gene3D" id="2.60.40.150">
    <property type="entry name" value="C2 domain"/>
    <property type="match status" value="1"/>
</dbReference>
<accession>X6NM73</accession>
<dbReference type="InterPro" id="IPR035892">
    <property type="entry name" value="C2_domain_sf"/>
</dbReference>